<keyword evidence="2" id="KW-1185">Reference proteome</keyword>
<organism evidence="1 2">
    <name type="scientific">Paraglaciecola mesophila</name>
    <dbReference type="NCBI Taxonomy" id="197222"/>
    <lineage>
        <taxon>Bacteria</taxon>
        <taxon>Pseudomonadati</taxon>
        <taxon>Pseudomonadota</taxon>
        <taxon>Gammaproteobacteria</taxon>
        <taxon>Alteromonadales</taxon>
        <taxon>Alteromonadaceae</taxon>
        <taxon>Paraglaciecola</taxon>
    </lineage>
</organism>
<proteinExistence type="predicted"/>
<reference evidence="1 2" key="1">
    <citation type="submission" date="2024-03" db="EMBL/GenBank/DDBJ databases">
        <title>Community enrichment and isolation of bacterial strains for fucoidan degradation.</title>
        <authorList>
            <person name="Sichert A."/>
        </authorList>
    </citation>
    <scope>NUCLEOTIDE SEQUENCE [LARGE SCALE GENOMIC DNA]</scope>
    <source>
        <strain evidence="1 2">AS12</strain>
    </source>
</reference>
<dbReference type="EMBL" id="JBBMQS010000008">
    <property type="protein sequence ID" value="MEM5498508.1"/>
    <property type="molecule type" value="Genomic_DNA"/>
</dbReference>
<evidence type="ECO:0000313" key="1">
    <source>
        <dbReference type="EMBL" id="MEM5498508.1"/>
    </source>
</evidence>
<gene>
    <name evidence="1" type="ORF">WNY77_13965</name>
</gene>
<evidence type="ECO:0000313" key="2">
    <source>
        <dbReference type="Proteomes" id="UP001461163"/>
    </source>
</evidence>
<sequence length="106" mass="11837">MLFRVILGLVVGMLFAIKLQAMPEQCLQSSGRDEACPHLIYKKSPVDIKKLSVKSGDMICLCLSDLPDMRGASEKDLRSPEFQVTLSRFAGDWGLSEPELLLLIRK</sequence>
<name>A0ABU9SX97_9ALTE</name>
<dbReference type="RefSeq" id="WP_342882062.1">
    <property type="nucleotide sequence ID" value="NZ_JBBMQS010000008.1"/>
</dbReference>
<protein>
    <submittedName>
        <fullName evidence="1">Uncharacterized protein</fullName>
    </submittedName>
</protein>
<comment type="caution">
    <text evidence="1">The sequence shown here is derived from an EMBL/GenBank/DDBJ whole genome shotgun (WGS) entry which is preliminary data.</text>
</comment>
<dbReference type="Proteomes" id="UP001461163">
    <property type="component" value="Unassembled WGS sequence"/>
</dbReference>
<accession>A0ABU9SX97</accession>